<dbReference type="AlphaFoldDB" id="A0AAV9S3D2"/>
<evidence type="ECO:0000313" key="2">
    <source>
        <dbReference type="Proteomes" id="UP001311232"/>
    </source>
</evidence>
<dbReference type="Proteomes" id="UP001311232">
    <property type="component" value="Unassembled WGS sequence"/>
</dbReference>
<gene>
    <name evidence="1" type="ORF">CRENBAI_021411</name>
</gene>
<reference evidence="1 2" key="1">
    <citation type="submission" date="2021-06" db="EMBL/GenBank/DDBJ databases">
        <authorList>
            <person name="Palmer J.M."/>
        </authorList>
    </citation>
    <scope>NUCLEOTIDE SEQUENCE [LARGE SCALE GENOMIC DNA]</scope>
    <source>
        <strain evidence="1 2">MEX-2019</strain>
        <tissue evidence="1">Muscle</tissue>
    </source>
</reference>
<evidence type="ECO:0000313" key="1">
    <source>
        <dbReference type="EMBL" id="KAK5615837.1"/>
    </source>
</evidence>
<accession>A0AAV9S3D2</accession>
<keyword evidence="2" id="KW-1185">Reference proteome</keyword>
<proteinExistence type="predicted"/>
<dbReference type="EMBL" id="JAHHUM010000924">
    <property type="protein sequence ID" value="KAK5615837.1"/>
    <property type="molecule type" value="Genomic_DNA"/>
</dbReference>
<protein>
    <submittedName>
        <fullName evidence="1">Uncharacterized protein</fullName>
    </submittedName>
</protein>
<name>A0AAV9S3D2_9TELE</name>
<feature type="non-terminal residue" evidence="1">
    <location>
        <position position="58"/>
    </location>
</feature>
<sequence>LLYPLQPGGGVTAGIFPRANWPLDSQLGSQLQSCPCIQLLCSFSLIRTPLNGYNAFGA</sequence>
<organism evidence="1 2">
    <name type="scientific">Crenichthys baileyi</name>
    <name type="common">White River springfish</name>
    <dbReference type="NCBI Taxonomy" id="28760"/>
    <lineage>
        <taxon>Eukaryota</taxon>
        <taxon>Metazoa</taxon>
        <taxon>Chordata</taxon>
        <taxon>Craniata</taxon>
        <taxon>Vertebrata</taxon>
        <taxon>Euteleostomi</taxon>
        <taxon>Actinopterygii</taxon>
        <taxon>Neopterygii</taxon>
        <taxon>Teleostei</taxon>
        <taxon>Neoteleostei</taxon>
        <taxon>Acanthomorphata</taxon>
        <taxon>Ovalentaria</taxon>
        <taxon>Atherinomorphae</taxon>
        <taxon>Cyprinodontiformes</taxon>
        <taxon>Goodeidae</taxon>
        <taxon>Crenichthys</taxon>
    </lineage>
</organism>
<feature type="non-terminal residue" evidence="1">
    <location>
        <position position="1"/>
    </location>
</feature>
<comment type="caution">
    <text evidence="1">The sequence shown here is derived from an EMBL/GenBank/DDBJ whole genome shotgun (WGS) entry which is preliminary data.</text>
</comment>